<protein>
    <recommendedName>
        <fullName evidence="3">DUF559 domain-containing protein</fullName>
    </recommendedName>
</protein>
<sequence>MRRRSRIPEALVGTAFCTADVPTGILTPERMRGADFQKPSRGVRTVGLDLATLTGRCFAYRARMMRGQAFSHSTAARLYRMPLPPRFLYETTVHVTVSEAAQSPRVIGVVGHRHAAVESSFRLVDAFTLTDPVSTWCQLAPQLGLYDLVAAADYLVSGEVVDNGRNPPLATLEQLHEGVRRYAGKRGAKKLREALPRVRMGVDSRPETWLRLLLVDAGLPEPVVNVPIYDAGERLGKPDLAYLERRMAFDYEGDGHRVSEEQFRRDIRRRERFEAANWKYMRVVADDVFTDTADFLRRVRRVLAQRPSLP</sequence>
<dbReference type="Proteomes" id="UP000537260">
    <property type="component" value="Unassembled WGS sequence"/>
</dbReference>
<evidence type="ECO:0000313" key="2">
    <source>
        <dbReference type="Proteomes" id="UP000537260"/>
    </source>
</evidence>
<reference evidence="1 2" key="1">
    <citation type="submission" date="2020-07" db="EMBL/GenBank/DDBJ databases">
        <title>Sequencing the genomes of 1000 actinobacteria strains.</title>
        <authorList>
            <person name="Klenk H.-P."/>
        </authorList>
    </citation>
    <scope>NUCLEOTIDE SEQUENCE [LARGE SCALE GENOMIC DNA]</scope>
    <source>
        <strain evidence="1 2">LI1</strain>
    </source>
</reference>
<evidence type="ECO:0000313" key="1">
    <source>
        <dbReference type="EMBL" id="NYJ20745.1"/>
    </source>
</evidence>
<dbReference type="AlphaFoldDB" id="A0A7Z0EFT3"/>
<dbReference type="InterPro" id="IPR011335">
    <property type="entry name" value="Restrct_endonuc-II-like"/>
</dbReference>
<organism evidence="1 2">
    <name type="scientific">Glaciibacter psychrotolerans</name>
    <dbReference type="NCBI Taxonomy" id="670054"/>
    <lineage>
        <taxon>Bacteria</taxon>
        <taxon>Bacillati</taxon>
        <taxon>Actinomycetota</taxon>
        <taxon>Actinomycetes</taxon>
        <taxon>Micrococcales</taxon>
        <taxon>Microbacteriaceae</taxon>
        <taxon>Glaciibacter</taxon>
    </lineage>
</organism>
<gene>
    <name evidence="1" type="ORF">HNR05_002536</name>
</gene>
<keyword evidence="2" id="KW-1185">Reference proteome</keyword>
<dbReference type="SUPFAM" id="SSF52980">
    <property type="entry name" value="Restriction endonuclease-like"/>
    <property type="match status" value="1"/>
</dbReference>
<accession>A0A7Z0EFT3</accession>
<dbReference type="EMBL" id="JACCFM010000001">
    <property type="protein sequence ID" value="NYJ20745.1"/>
    <property type="molecule type" value="Genomic_DNA"/>
</dbReference>
<name>A0A7Z0EFT3_9MICO</name>
<proteinExistence type="predicted"/>
<evidence type="ECO:0008006" key="3">
    <source>
        <dbReference type="Google" id="ProtNLM"/>
    </source>
</evidence>
<dbReference type="RefSeq" id="WP_179579421.1">
    <property type="nucleotide sequence ID" value="NZ_JACCFM010000001.1"/>
</dbReference>
<comment type="caution">
    <text evidence="1">The sequence shown here is derived from an EMBL/GenBank/DDBJ whole genome shotgun (WGS) entry which is preliminary data.</text>
</comment>